<protein>
    <submittedName>
        <fullName evidence="1">Uncharacterized protein</fullName>
    </submittedName>
</protein>
<dbReference type="EMBL" id="QBKT01000005">
    <property type="protein sequence ID" value="PTX61100.1"/>
    <property type="molecule type" value="Genomic_DNA"/>
</dbReference>
<sequence>MIHKIPTTSLNKQNNIYRVSEQLKKESRIHQNIYLIKVRGICLSFSVLKKTIPLLYDFSKLQQCLKINNVHQLKKCTVLLVKYKSLKPISIQIHRKL</sequence>
<evidence type="ECO:0000313" key="1">
    <source>
        <dbReference type="EMBL" id="PTX61100.1"/>
    </source>
</evidence>
<comment type="caution">
    <text evidence="1">The sequence shown here is derived from an EMBL/GenBank/DDBJ whole genome shotgun (WGS) entry which is preliminary data.</text>
</comment>
<gene>
    <name evidence="1" type="ORF">C8N46_105256</name>
</gene>
<evidence type="ECO:0000313" key="2">
    <source>
        <dbReference type="Proteomes" id="UP000244090"/>
    </source>
</evidence>
<name>A0A2T6BYE8_9FLAO</name>
<organism evidence="1 2">
    <name type="scientific">Kordia periserrulae</name>
    <dbReference type="NCBI Taxonomy" id="701523"/>
    <lineage>
        <taxon>Bacteria</taxon>
        <taxon>Pseudomonadati</taxon>
        <taxon>Bacteroidota</taxon>
        <taxon>Flavobacteriia</taxon>
        <taxon>Flavobacteriales</taxon>
        <taxon>Flavobacteriaceae</taxon>
        <taxon>Kordia</taxon>
    </lineage>
</organism>
<accession>A0A2T6BYE8</accession>
<proteinExistence type="predicted"/>
<dbReference type="AlphaFoldDB" id="A0A2T6BYE8"/>
<reference evidence="1 2" key="1">
    <citation type="submission" date="2018-04" db="EMBL/GenBank/DDBJ databases">
        <title>Genomic Encyclopedia of Archaeal and Bacterial Type Strains, Phase II (KMG-II): from individual species to whole genera.</title>
        <authorList>
            <person name="Goeker M."/>
        </authorList>
    </citation>
    <scope>NUCLEOTIDE SEQUENCE [LARGE SCALE GENOMIC DNA]</scope>
    <source>
        <strain evidence="1 2">DSM 25731</strain>
    </source>
</reference>
<dbReference type="Proteomes" id="UP000244090">
    <property type="component" value="Unassembled WGS sequence"/>
</dbReference>
<keyword evidence="2" id="KW-1185">Reference proteome</keyword>